<dbReference type="InterPro" id="IPR045851">
    <property type="entry name" value="AMP-bd_C_sf"/>
</dbReference>
<evidence type="ECO:0000259" key="1">
    <source>
        <dbReference type="Pfam" id="PF00501"/>
    </source>
</evidence>
<dbReference type="Pfam" id="PF13193">
    <property type="entry name" value="AMP-binding_C"/>
    <property type="match status" value="1"/>
</dbReference>
<reference evidence="3 4" key="1">
    <citation type="submission" date="2020-04" db="EMBL/GenBank/DDBJ databases">
        <title>Genome sequencing of novel species.</title>
        <authorList>
            <person name="Heo J."/>
            <person name="Kim S.-J."/>
            <person name="Kim J.-S."/>
            <person name="Hong S.-B."/>
            <person name="Kwon S.-W."/>
        </authorList>
    </citation>
    <scope>NUCLEOTIDE SEQUENCE [LARGE SCALE GENOMIC DNA]</scope>
    <source>
        <strain evidence="3 4">MFER-1</strain>
    </source>
</reference>
<dbReference type="RefSeq" id="WP_169281466.1">
    <property type="nucleotide sequence ID" value="NZ_CP051680.1"/>
</dbReference>
<evidence type="ECO:0000259" key="2">
    <source>
        <dbReference type="Pfam" id="PF13193"/>
    </source>
</evidence>
<dbReference type="Gene3D" id="3.30.300.30">
    <property type="match status" value="1"/>
</dbReference>
<dbReference type="KEGG" id="cheb:HH215_19825"/>
<dbReference type="PANTHER" id="PTHR43767:SF1">
    <property type="entry name" value="NONRIBOSOMAL PEPTIDE SYNTHASE PES1 (EUROFUNG)-RELATED"/>
    <property type="match status" value="1"/>
</dbReference>
<gene>
    <name evidence="3" type="ORF">HH215_19825</name>
</gene>
<dbReference type="PANTHER" id="PTHR43767">
    <property type="entry name" value="LONG-CHAIN-FATTY-ACID--COA LIGASE"/>
    <property type="match status" value="1"/>
</dbReference>
<keyword evidence="3" id="KW-0436">Ligase</keyword>
<feature type="domain" description="AMP-dependent synthetase/ligase" evidence="1">
    <location>
        <begin position="107"/>
        <end position="255"/>
    </location>
</feature>
<dbReference type="CDD" id="cd04433">
    <property type="entry name" value="AFD_class_I"/>
    <property type="match status" value="1"/>
</dbReference>
<evidence type="ECO:0000313" key="3">
    <source>
        <dbReference type="EMBL" id="QJD85201.1"/>
    </source>
</evidence>
<evidence type="ECO:0000313" key="4">
    <source>
        <dbReference type="Proteomes" id="UP000502248"/>
    </source>
</evidence>
<keyword evidence="4" id="KW-1185">Reference proteome</keyword>
<dbReference type="EMBL" id="CP051680">
    <property type="protein sequence ID" value="QJD85201.1"/>
    <property type="molecule type" value="Genomic_DNA"/>
</dbReference>
<dbReference type="GO" id="GO:0016878">
    <property type="term" value="F:acid-thiol ligase activity"/>
    <property type="evidence" value="ECO:0007669"/>
    <property type="project" value="UniProtKB-ARBA"/>
</dbReference>
<dbReference type="InterPro" id="IPR025110">
    <property type="entry name" value="AMP-bd_C"/>
</dbReference>
<dbReference type="SUPFAM" id="SSF56801">
    <property type="entry name" value="Acetyl-CoA synthetase-like"/>
    <property type="match status" value="1"/>
</dbReference>
<protein>
    <submittedName>
        <fullName evidence="3">Long-chain fatty acid--CoA ligase</fullName>
    </submittedName>
</protein>
<proteinExistence type="predicted"/>
<dbReference type="InterPro" id="IPR042099">
    <property type="entry name" value="ANL_N_sf"/>
</dbReference>
<dbReference type="InterPro" id="IPR050237">
    <property type="entry name" value="ATP-dep_AMP-bd_enzyme"/>
</dbReference>
<dbReference type="Pfam" id="PF00501">
    <property type="entry name" value="AMP-binding"/>
    <property type="match status" value="1"/>
</dbReference>
<dbReference type="InterPro" id="IPR000873">
    <property type="entry name" value="AMP-dep_synth/lig_dom"/>
</dbReference>
<sequence>MESIFLVHGEHQYTFNKLIEDLNSKRHCSPYLYIEHNEPYDIFLSIIHSLVYDYSLELLDGDFSEQELENIGIEKAMLSVTVEVDLQLRVMDRNDLFHRIKQNKKWTLTLYTSGTSGRPKKVSHTFNTLTRNIKVNDKFDGAIWAFAYNPTHMAGLQVFFQSLLNGNTMIYFFDEQPKNYPQLLEKYSITHISATATFYRNAIHYFHNQVYPSVGSIAFGGEKYDSALESAFKQIFPRAVIRNIYASTEAGSLFVARGNIFYISESIRPFVTIRENQLFIHRALLGASESLVLDGEWFNTGDLVEQLDRFSFKFLSRQSDLINVGGYKVNPIEVENILMKVPGVVEALVKGKENSVTGMILVADIVKEHGLEEKDLKKTIKQAASLQLQEWKVPRIITFVEEILTTRTGKKARK</sequence>
<accession>A0A7Z2VLF6</accession>
<dbReference type="Gene3D" id="3.40.50.12780">
    <property type="entry name" value="N-terminal domain of ligase-like"/>
    <property type="match status" value="1"/>
</dbReference>
<name>A0A7Z2VLF6_9BACL</name>
<organism evidence="3 4">
    <name type="scientific">Cohnella herbarum</name>
    <dbReference type="NCBI Taxonomy" id="2728023"/>
    <lineage>
        <taxon>Bacteria</taxon>
        <taxon>Bacillati</taxon>
        <taxon>Bacillota</taxon>
        <taxon>Bacilli</taxon>
        <taxon>Bacillales</taxon>
        <taxon>Paenibacillaceae</taxon>
        <taxon>Cohnella</taxon>
    </lineage>
</organism>
<dbReference type="Proteomes" id="UP000502248">
    <property type="component" value="Chromosome"/>
</dbReference>
<feature type="domain" description="AMP-binding enzyme C-terminal" evidence="2">
    <location>
        <begin position="333"/>
        <end position="410"/>
    </location>
</feature>
<dbReference type="AlphaFoldDB" id="A0A7Z2VLF6"/>